<evidence type="ECO:0000259" key="7">
    <source>
        <dbReference type="PROSITE" id="PS51900"/>
    </source>
</evidence>
<dbReference type="PROSITE" id="PS51898">
    <property type="entry name" value="TYR_RECOMBINASE"/>
    <property type="match status" value="1"/>
</dbReference>
<dbReference type="InterPro" id="IPR002104">
    <property type="entry name" value="Integrase_catalytic"/>
</dbReference>
<dbReference type="InterPro" id="IPR050090">
    <property type="entry name" value="Tyrosine_recombinase_XerCD"/>
</dbReference>
<name>A0A6L3W357_9ACTN</name>
<feature type="domain" description="Tyr recombinase" evidence="6">
    <location>
        <begin position="122"/>
        <end position="307"/>
    </location>
</feature>
<accession>A0A6L3W357</accession>
<dbReference type="InterPro" id="IPR044068">
    <property type="entry name" value="CB"/>
</dbReference>
<feature type="domain" description="Core-binding (CB)" evidence="7">
    <location>
        <begin position="1"/>
        <end position="91"/>
    </location>
</feature>
<comment type="caution">
    <text evidence="8">The sequence shown here is derived from an EMBL/GenBank/DDBJ whole genome shotgun (WGS) entry which is preliminary data.</text>
</comment>
<keyword evidence="3 5" id="KW-0238">DNA-binding</keyword>
<dbReference type="PANTHER" id="PTHR30349">
    <property type="entry name" value="PHAGE INTEGRASE-RELATED"/>
    <property type="match status" value="1"/>
</dbReference>
<dbReference type="Pfam" id="PF00589">
    <property type="entry name" value="Phage_integrase"/>
    <property type="match status" value="1"/>
</dbReference>
<dbReference type="SUPFAM" id="SSF56349">
    <property type="entry name" value="DNA breaking-rejoining enzymes"/>
    <property type="match status" value="1"/>
</dbReference>
<evidence type="ECO:0000256" key="2">
    <source>
        <dbReference type="ARBA" id="ARBA00022908"/>
    </source>
</evidence>
<keyword evidence="9" id="KW-1185">Reference proteome</keyword>
<evidence type="ECO:0000256" key="3">
    <source>
        <dbReference type="ARBA" id="ARBA00023125"/>
    </source>
</evidence>
<dbReference type="PROSITE" id="PS51900">
    <property type="entry name" value="CB"/>
    <property type="match status" value="1"/>
</dbReference>
<evidence type="ECO:0000256" key="5">
    <source>
        <dbReference type="PROSITE-ProRule" id="PRU01248"/>
    </source>
</evidence>
<dbReference type="PANTHER" id="PTHR30349:SF41">
    <property type="entry name" value="INTEGRASE_RECOMBINASE PROTEIN MJ0367-RELATED"/>
    <property type="match status" value="1"/>
</dbReference>
<dbReference type="RefSeq" id="WP_151538291.1">
    <property type="nucleotide sequence ID" value="NZ_WBMR01000004.1"/>
</dbReference>
<dbReference type="GO" id="GO:0015074">
    <property type="term" value="P:DNA integration"/>
    <property type="evidence" value="ECO:0007669"/>
    <property type="project" value="UniProtKB-KW"/>
</dbReference>
<dbReference type="OrthoDB" id="864726at2"/>
<evidence type="ECO:0000313" key="9">
    <source>
        <dbReference type="Proteomes" id="UP000483004"/>
    </source>
</evidence>
<dbReference type="GO" id="GO:0003677">
    <property type="term" value="F:DNA binding"/>
    <property type="evidence" value="ECO:0007669"/>
    <property type="project" value="UniProtKB-UniRule"/>
</dbReference>
<dbReference type="InterPro" id="IPR004107">
    <property type="entry name" value="Integrase_SAM-like_N"/>
</dbReference>
<dbReference type="AlphaFoldDB" id="A0A6L3W357"/>
<evidence type="ECO:0000256" key="4">
    <source>
        <dbReference type="ARBA" id="ARBA00023172"/>
    </source>
</evidence>
<sequence length="328" mass="36607">MVAVHLNIGRASNTVLAYGRAVEDHLRFCRLTGADPLAVRADVVAAWIGDLHQRPNPRTSKLVHLDSGAGLANATIQQYVIAARSFYQFLVEDGLRERNPVRSGQSSRRGARARQGLVRRVEQAPWIPNEWDWQKILRSARALPLRNRLMVALAYDGALRREELVQLEVGDFEPAHALIHLRAETTKSKRSREVSFGQATSRLFMSHLAERRQIVGRGGGRLLLSTSRRNFGAPLGASSWSKIVAGLGSDAGVPRLSTHTFRHLRLTDLARADWTIDQIAQYAGHRNVSTTLRYIHLSGRELAARLRTTTASIQADRERLLAALEEDQ</sequence>
<proteinExistence type="inferred from homology"/>
<reference evidence="8 9" key="1">
    <citation type="submission" date="2019-09" db="EMBL/GenBank/DDBJ databases">
        <title>Actinomadura physcomitrii sp. nov., a novel actinomycete isolated from moss [Physcomitrium sphaericum (Ludw) Fuernr].</title>
        <authorList>
            <person name="Liu C."/>
            <person name="Zhuang X."/>
        </authorList>
    </citation>
    <scope>NUCLEOTIDE SEQUENCE [LARGE SCALE GENOMIC DNA]</scope>
    <source>
        <strain evidence="8 9">CYP1-1B</strain>
    </source>
</reference>
<evidence type="ECO:0000259" key="6">
    <source>
        <dbReference type="PROSITE" id="PS51898"/>
    </source>
</evidence>
<protein>
    <submittedName>
        <fullName evidence="8">Site-specific integrase</fullName>
    </submittedName>
</protein>
<evidence type="ECO:0000256" key="1">
    <source>
        <dbReference type="ARBA" id="ARBA00008857"/>
    </source>
</evidence>
<dbReference type="GO" id="GO:0006310">
    <property type="term" value="P:DNA recombination"/>
    <property type="evidence" value="ECO:0007669"/>
    <property type="project" value="UniProtKB-KW"/>
</dbReference>
<dbReference type="CDD" id="cd00397">
    <property type="entry name" value="DNA_BRE_C"/>
    <property type="match status" value="1"/>
</dbReference>
<organism evidence="8 9">
    <name type="scientific">Actinomadura montaniterrae</name>
    <dbReference type="NCBI Taxonomy" id="1803903"/>
    <lineage>
        <taxon>Bacteria</taxon>
        <taxon>Bacillati</taxon>
        <taxon>Actinomycetota</taxon>
        <taxon>Actinomycetes</taxon>
        <taxon>Streptosporangiales</taxon>
        <taxon>Thermomonosporaceae</taxon>
        <taxon>Actinomadura</taxon>
    </lineage>
</organism>
<dbReference type="Gene3D" id="1.10.150.130">
    <property type="match status" value="1"/>
</dbReference>
<dbReference type="Proteomes" id="UP000483004">
    <property type="component" value="Unassembled WGS sequence"/>
</dbReference>
<keyword evidence="2" id="KW-0229">DNA integration</keyword>
<keyword evidence="4" id="KW-0233">DNA recombination</keyword>
<dbReference type="InterPro" id="IPR010998">
    <property type="entry name" value="Integrase_recombinase_N"/>
</dbReference>
<dbReference type="InterPro" id="IPR011010">
    <property type="entry name" value="DNA_brk_join_enz"/>
</dbReference>
<comment type="similarity">
    <text evidence="1">Belongs to the 'phage' integrase family.</text>
</comment>
<dbReference type="InterPro" id="IPR013762">
    <property type="entry name" value="Integrase-like_cat_sf"/>
</dbReference>
<gene>
    <name evidence="8" type="ORF">F9B16_03245</name>
</gene>
<evidence type="ECO:0000313" key="8">
    <source>
        <dbReference type="EMBL" id="KAB2388697.1"/>
    </source>
</evidence>
<dbReference type="EMBL" id="WBMR01000004">
    <property type="protein sequence ID" value="KAB2388697.1"/>
    <property type="molecule type" value="Genomic_DNA"/>
</dbReference>
<dbReference type="Gene3D" id="1.10.443.10">
    <property type="entry name" value="Intergrase catalytic core"/>
    <property type="match status" value="1"/>
</dbReference>
<dbReference type="Pfam" id="PF02899">
    <property type="entry name" value="Phage_int_SAM_1"/>
    <property type="match status" value="1"/>
</dbReference>